<keyword evidence="1" id="KW-0560">Oxidoreductase</keyword>
<dbReference type="AlphaFoldDB" id="A0A9P9XME8"/>
<protein>
    <submittedName>
        <fullName evidence="2">Uncharacterized protein</fullName>
    </submittedName>
</protein>
<reference evidence="2" key="1">
    <citation type="submission" date="2019-01" db="EMBL/GenBank/DDBJ databases">
        <title>Colletotrichum abscissum LGMF1257.</title>
        <authorList>
            <person name="Baroncelli R."/>
        </authorList>
    </citation>
    <scope>NUCLEOTIDE SEQUENCE</scope>
    <source>
        <strain evidence="2">Ca142</strain>
    </source>
</reference>
<comment type="caution">
    <text evidence="2">The sequence shown here is derived from an EMBL/GenBank/DDBJ whole genome shotgun (WGS) entry which is preliminary data.</text>
</comment>
<dbReference type="SUPFAM" id="SSF51735">
    <property type="entry name" value="NAD(P)-binding Rossmann-fold domains"/>
    <property type="match status" value="1"/>
</dbReference>
<dbReference type="PANTHER" id="PTHR47534:SF3">
    <property type="entry name" value="ALCOHOL DEHYDROGENASE-LIKE C-TERMINAL DOMAIN-CONTAINING PROTEIN"/>
    <property type="match status" value="1"/>
</dbReference>
<proteinExistence type="predicted"/>
<gene>
    <name evidence="2" type="ORF">CABS02_03324</name>
</gene>
<organism evidence="2 3">
    <name type="scientific">Colletotrichum abscissum</name>
    <dbReference type="NCBI Taxonomy" id="1671311"/>
    <lineage>
        <taxon>Eukaryota</taxon>
        <taxon>Fungi</taxon>
        <taxon>Dikarya</taxon>
        <taxon>Ascomycota</taxon>
        <taxon>Pezizomycotina</taxon>
        <taxon>Sordariomycetes</taxon>
        <taxon>Hypocreomycetidae</taxon>
        <taxon>Glomerellales</taxon>
        <taxon>Glomerellaceae</taxon>
        <taxon>Colletotrichum</taxon>
        <taxon>Colletotrichum acutatum species complex</taxon>
    </lineage>
</organism>
<dbReference type="InterPro" id="IPR052228">
    <property type="entry name" value="Sec_Metab_Biosynth_Oxidored"/>
</dbReference>
<dbReference type="EMBL" id="SDAQ01000012">
    <property type="protein sequence ID" value="KAI3556464.1"/>
    <property type="molecule type" value="Genomic_DNA"/>
</dbReference>
<dbReference type="PANTHER" id="PTHR47534">
    <property type="entry name" value="YALI0E05731P"/>
    <property type="match status" value="1"/>
</dbReference>
<evidence type="ECO:0000313" key="2">
    <source>
        <dbReference type="EMBL" id="KAI3556464.1"/>
    </source>
</evidence>
<dbReference type="Gene3D" id="3.40.50.720">
    <property type="entry name" value="NAD(P)-binding Rossmann-like Domain"/>
    <property type="match status" value="1"/>
</dbReference>
<dbReference type="GO" id="GO:0016491">
    <property type="term" value="F:oxidoreductase activity"/>
    <property type="evidence" value="ECO:0007669"/>
    <property type="project" value="UniProtKB-KW"/>
</dbReference>
<accession>A0A9P9XME8</accession>
<evidence type="ECO:0000256" key="1">
    <source>
        <dbReference type="ARBA" id="ARBA00023002"/>
    </source>
</evidence>
<sequence length="345" mass="37684">MPSLLSVLKHNASLSAREAGFVAVFAGATSGIGLATLKVLTVSLVSPRFYVIGRSKASFALHIAALRRSNPSVSIHFIETEIALLRNVIAVCENIIRREPHVDLLYMSPGSLAFGGPHFYLTIGNLDTEERLDICFALSHYIRIRLIQGLMSSLLRANEPRIVSVLAGGHEKPLFTEGGDLGLRLEGNYTAPRAVDQVTTIHSLALMFLAKAHPRISFLHVYPGWVSTSFLSNLLGSGGVLGRMVEAVVGPLYQMVAMSEDECGQRQAFNATSERYPSREMILRAKINVNDQALCHGPCSGFYLVLADGSTSSRNEVLETLTCDDDWMQKVMDYTENVVMEAGGR</sequence>
<name>A0A9P9XME8_9PEZI</name>
<keyword evidence="3" id="KW-1185">Reference proteome</keyword>
<dbReference type="Proteomes" id="UP001056436">
    <property type="component" value="Unassembled WGS sequence"/>
</dbReference>
<dbReference type="InterPro" id="IPR036291">
    <property type="entry name" value="NAD(P)-bd_dom_sf"/>
</dbReference>
<dbReference type="OrthoDB" id="2898509at2759"/>
<evidence type="ECO:0000313" key="3">
    <source>
        <dbReference type="Proteomes" id="UP001056436"/>
    </source>
</evidence>